<evidence type="ECO:0000313" key="4">
    <source>
        <dbReference type="Proteomes" id="UP000803844"/>
    </source>
</evidence>
<organism evidence="3 4">
    <name type="scientific">Cryphonectria parasitica (strain ATCC 38755 / EP155)</name>
    <dbReference type="NCBI Taxonomy" id="660469"/>
    <lineage>
        <taxon>Eukaryota</taxon>
        <taxon>Fungi</taxon>
        <taxon>Dikarya</taxon>
        <taxon>Ascomycota</taxon>
        <taxon>Pezizomycotina</taxon>
        <taxon>Sordariomycetes</taxon>
        <taxon>Sordariomycetidae</taxon>
        <taxon>Diaporthales</taxon>
        <taxon>Cryphonectriaceae</taxon>
        <taxon>Cryphonectria-Endothia species complex</taxon>
        <taxon>Cryphonectria</taxon>
    </lineage>
</organism>
<comment type="caution">
    <text evidence="3">The sequence shown here is derived from an EMBL/GenBank/DDBJ whole genome shotgun (WGS) entry which is preliminary data.</text>
</comment>
<evidence type="ECO:0000256" key="1">
    <source>
        <dbReference type="SAM" id="MobiDB-lite"/>
    </source>
</evidence>
<name>A0A9P4Y484_CRYP1</name>
<dbReference type="RefSeq" id="XP_040777130.1">
    <property type="nucleotide sequence ID" value="XM_040920473.1"/>
</dbReference>
<sequence>MASLLNTFPQFSLLPAELQLQIWESAAATQPSMHMHMFDVHAPSSSSPPPTQTTNTAVSNPLTRKISSHRRSRSRCSSSGKVRKPSASPPRKLNSNIAAAAAAMEQEQQPEAGAGVSIQAFDMAPDAAAHMALPGARPFTSDPSMYRFRNALRATCTDAAGAVARAQAAVPVSDRAVVELPGGGRIAYNNAADVLHLRFLTSPVTNLMEPDSDSAMDIDTPLPTNTAGSAPLSAIFRSCWSRELAAALHGARRVAIDVSQIWPELAEQQHRLVQDVVFLVCTLQNDLEVLYLVDYSAGRYPRAGAGIAKELMGREGGLYRALHSRAGGQTEGGDWWERELQRKGDVIHGADRVWREVFDLEKLGWHERHPAFVFAEMFGEVVRLQQGNWFGEGQKQAAFKGVRVLVAEDK</sequence>
<feature type="region of interest" description="Disordered" evidence="1">
    <location>
        <begin position="39"/>
        <end position="93"/>
    </location>
</feature>
<accession>A0A9P4Y484</accession>
<reference evidence="3" key="1">
    <citation type="journal article" date="2020" name="Phytopathology">
        <title>Genome sequence of the chestnut blight fungus Cryphonectria parasitica EP155: A fundamental resource for an archetypical invasive plant pathogen.</title>
        <authorList>
            <person name="Crouch J.A."/>
            <person name="Dawe A."/>
            <person name="Aerts A."/>
            <person name="Barry K."/>
            <person name="Churchill A.C.L."/>
            <person name="Grimwood J."/>
            <person name="Hillman B."/>
            <person name="Milgroom M.G."/>
            <person name="Pangilinan J."/>
            <person name="Smith M."/>
            <person name="Salamov A."/>
            <person name="Schmutz J."/>
            <person name="Yadav J."/>
            <person name="Grigoriev I.V."/>
            <person name="Nuss D."/>
        </authorList>
    </citation>
    <scope>NUCLEOTIDE SEQUENCE</scope>
    <source>
        <strain evidence="3">EP155</strain>
    </source>
</reference>
<evidence type="ECO:0000259" key="2">
    <source>
        <dbReference type="Pfam" id="PF20150"/>
    </source>
</evidence>
<dbReference type="Pfam" id="PF20150">
    <property type="entry name" value="2EXR"/>
    <property type="match status" value="1"/>
</dbReference>
<dbReference type="Proteomes" id="UP000803844">
    <property type="component" value="Unassembled WGS sequence"/>
</dbReference>
<keyword evidence="4" id="KW-1185">Reference proteome</keyword>
<dbReference type="InterPro" id="IPR045518">
    <property type="entry name" value="2EXR"/>
</dbReference>
<dbReference type="AlphaFoldDB" id="A0A9P4Y484"/>
<evidence type="ECO:0000313" key="3">
    <source>
        <dbReference type="EMBL" id="KAF3766169.1"/>
    </source>
</evidence>
<feature type="compositionally biased region" description="Polar residues" evidence="1">
    <location>
        <begin position="52"/>
        <end position="62"/>
    </location>
</feature>
<feature type="domain" description="2EXR" evidence="2">
    <location>
        <begin position="8"/>
        <end position="69"/>
    </location>
</feature>
<protein>
    <recommendedName>
        <fullName evidence="2">2EXR domain-containing protein</fullName>
    </recommendedName>
</protein>
<dbReference type="GeneID" id="63837602"/>
<dbReference type="OrthoDB" id="5242916at2759"/>
<proteinExistence type="predicted"/>
<dbReference type="EMBL" id="MU032347">
    <property type="protein sequence ID" value="KAF3766169.1"/>
    <property type="molecule type" value="Genomic_DNA"/>
</dbReference>
<gene>
    <name evidence="3" type="ORF">M406DRAFT_330008</name>
</gene>